<evidence type="ECO:0000259" key="2">
    <source>
        <dbReference type="Pfam" id="PF16377"/>
    </source>
</evidence>
<evidence type="ECO:0000313" key="3">
    <source>
        <dbReference type="EMBL" id="SKA01869.1"/>
    </source>
</evidence>
<proteinExistence type="predicted"/>
<evidence type="ECO:0000313" key="4">
    <source>
        <dbReference type="Proteomes" id="UP000190065"/>
    </source>
</evidence>
<feature type="signal peptide" evidence="1">
    <location>
        <begin position="1"/>
        <end position="19"/>
    </location>
</feature>
<protein>
    <recommendedName>
        <fullName evidence="2">DUF4987 domain-containing protein</fullName>
    </recommendedName>
</protein>
<feature type="domain" description="DUF4987" evidence="2">
    <location>
        <begin position="253"/>
        <end position="390"/>
    </location>
</feature>
<evidence type="ECO:0000256" key="1">
    <source>
        <dbReference type="SAM" id="SignalP"/>
    </source>
</evidence>
<dbReference type="RefSeq" id="WP_025070425.1">
    <property type="nucleotide sequence ID" value="NZ_FUXK01000021.1"/>
</dbReference>
<dbReference type="InterPro" id="IPR032271">
    <property type="entry name" value="DUF4987"/>
</dbReference>
<feature type="chain" id="PRO_5010517411" description="DUF4987 domain-containing protein" evidence="1">
    <location>
        <begin position="20"/>
        <end position="423"/>
    </location>
</feature>
<dbReference type="Pfam" id="PF14135">
    <property type="entry name" value="DUF4302"/>
    <property type="match status" value="1"/>
</dbReference>
<keyword evidence="1" id="KW-0732">Signal</keyword>
<gene>
    <name evidence="3" type="ORF">SAMN02745202_01797</name>
</gene>
<organism evidence="3 4">
    <name type="scientific">Segatella oulorum</name>
    <dbReference type="NCBI Taxonomy" id="28136"/>
    <lineage>
        <taxon>Bacteria</taxon>
        <taxon>Pseudomonadati</taxon>
        <taxon>Bacteroidota</taxon>
        <taxon>Bacteroidia</taxon>
        <taxon>Bacteroidales</taxon>
        <taxon>Prevotellaceae</taxon>
        <taxon>Segatella</taxon>
    </lineage>
</organism>
<name>A0A1T4QDQ1_9BACT</name>
<accession>A0A1T4QDQ1</accession>
<dbReference type="EMBL" id="FUXK01000021">
    <property type="protein sequence ID" value="SKA01869.1"/>
    <property type="molecule type" value="Genomic_DNA"/>
</dbReference>
<dbReference type="Pfam" id="PF16377">
    <property type="entry name" value="DUF4987"/>
    <property type="match status" value="1"/>
</dbReference>
<sequence>MKKILFCMQALVASLLLTACLHDDNEVFDESAAQRIEKAVTADKALLESAPNGWELHLWTEPKYTGGGYTYLMKFKNGKVTVSADIAPAEMQTTSSYDVIQDAGPVLTINTFNTIFHHLSTPSMQDDDGHGQDFEFIIQRTTNDSIYLEGRKFGNKMVMTRIKPELNWKNHLEAIQQTESDMLMTYIYVVGTDTTFVNLSEERSLTTKAGQSRDSAPYYYTATGITLRAPVMVGGKQVQHFKYNSDALTLSCTDNGANAIVLKAVLPKDYMNYADFTGTYDLAYYFGTLHVELVPAGDNKTFKLKGLSTDFMPTLTYNRASGTLSWNAQLVYTESNGHEIWLCPLSLRDGGNLTWSSAAGFILSKDITQPGTVLHFTANSAFDSADSFYLAEIFGSKYIGASKTIKIAGLPYIFYVKGMTKTN</sequence>
<dbReference type="InterPro" id="IPR025396">
    <property type="entry name" value="DUF4302"/>
</dbReference>
<dbReference type="PROSITE" id="PS51257">
    <property type="entry name" value="PROKAR_LIPOPROTEIN"/>
    <property type="match status" value="1"/>
</dbReference>
<dbReference type="AlphaFoldDB" id="A0A1T4QDQ1"/>
<dbReference type="eggNOG" id="ENOG50337CK">
    <property type="taxonomic scope" value="Bacteria"/>
</dbReference>
<reference evidence="3 4" key="1">
    <citation type="submission" date="2017-02" db="EMBL/GenBank/DDBJ databases">
        <authorList>
            <person name="Peterson S.W."/>
        </authorList>
    </citation>
    <scope>NUCLEOTIDE SEQUENCE [LARGE SCALE GENOMIC DNA]</scope>
    <source>
        <strain evidence="3 4">ATCC 43324</strain>
    </source>
</reference>
<dbReference type="STRING" id="28136.SAMN02745202_01797"/>
<dbReference type="Proteomes" id="UP000190065">
    <property type="component" value="Unassembled WGS sequence"/>
</dbReference>